<accession>A0A225MCY5</accession>
<feature type="transmembrane region" description="Helical" evidence="1">
    <location>
        <begin position="34"/>
        <end position="56"/>
    </location>
</feature>
<gene>
    <name evidence="2" type="ORF">CEY11_18285</name>
</gene>
<comment type="caution">
    <text evidence="2">The sequence shown here is derived from an EMBL/GenBank/DDBJ whole genome shotgun (WGS) entry which is preliminary data.</text>
</comment>
<keyword evidence="3" id="KW-1185">Reference proteome</keyword>
<sequence length="123" mass="13674">MDGGGRITADHESTETVLTEFAKRAAAPALTTNSLWYSLIGAVVAFFVVPSVWHDFTGHNPQWLYFLLLAAVAVAIYRLVTGYKKRRSEDDAQKAAWERSWICKRCGTIFEPAQKTPGVTPVE</sequence>
<evidence type="ECO:0000313" key="2">
    <source>
        <dbReference type="EMBL" id="OWT56829.1"/>
    </source>
</evidence>
<name>A0A225MCY5_9BURK</name>
<keyword evidence="1" id="KW-0472">Membrane</keyword>
<proteinExistence type="predicted"/>
<dbReference type="Proteomes" id="UP000214603">
    <property type="component" value="Unassembled WGS sequence"/>
</dbReference>
<protein>
    <submittedName>
        <fullName evidence="2">Uncharacterized protein</fullName>
    </submittedName>
</protein>
<dbReference type="AlphaFoldDB" id="A0A225MCY5"/>
<organism evidence="2 3">
    <name type="scientific">Candidimonas nitroreducens</name>
    <dbReference type="NCBI Taxonomy" id="683354"/>
    <lineage>
        <taxon>Bacteria</taxon>
        <taxon>Pseudomonadati</taxon>
        <taxon>Pseudomonadota</taxon>
        <taxon>Betaproteobacteria</taxon>
        <taxon>Burkholderiales</taxon>
        <taxon>Alcaligenaceae</taxon>
        <taxon>Candidimonas</taxon>
    </lineage>
</organism>
<dbReference type="EMBL" id="NJIH01000010">
    <property type="protein sequence ID" value="OWT56829.1"/>
    <property type="molecule type" value="Genomic_DNA"/>
</dbReference>
<reference evidence="3" key="1">
    <citation type="submission" date="2017-06" db="EMBL/GenBank/DDBJ databases">
        <title>Herbaspirillum phytohormonus sp. nov., isolated from the root nodule of Robinia pseudoacacia in lead-zinc mine.</title>
        <authorList>
            <person name="Fan M."/>
            <person name="Lin Y."/>
        </authorList>
    </citation>
    <scope>NUCLEOTIDE SEQUENCE [LARGE SCALE GENOMIC DNA]</scope>
    <source>
        <strain evidence="3">SC-089</strain>
    </source>
</reference>
<evidence type="ECO:0000313" key="3">
    <source>
        <dbReference type="Proteomes" id="UP000214603"/>
    </source>
</evidence>
<keyword evidence="1" id="KW-0812">Transmembrane</keyword>
<feature type="transmembrane region" description="Helical" evidence="1">
    <location>
        <begin position="62"/>
        <end position="80"/>
    </location>
</feature>
<keyword evidence="1" id="KW-1133">Transmembrane helix</keyword>
<evidence type="ECO:0000256" key="1">
    <source>
        <dbReference type="SAM" id="Phobius"/>
    </source>
</evidence>